<sequence length="92" mass="10586">MLSRWLVVLLASSLCHASPVSFSEFLAQDSNSGRTPEIPRLKPTVRWDRQLDDWNDLIPQTAQQLYFGSPDPLEKHQFARLNGQFHWESSCS</sequence>
<proteinExistence type="predicted"/>
<reference evidence="2 3" key="1">
    <citation type="submission" date="2021-01" db="EMBL/GenBank/DDBJ databases">
        <title>Cercospora kikuchii MAFF 305040 whole genome shotgun sequence.</title>
        <authorList>
            <person name="Kashiwa T."/>
            <person name="Suzuki T."/>
        </authorList>
    </citation>
    <scope>NUCLEOTIDE SEQUENCE [LARGE SCALE GENOMIC DNA]</scope>
    <source>
        <strain evidence="2 3">MAFF 305040</strain>
    </source>
</reference>
<organism evidence="2 3">
    <name type="scientific">Cercospora kikuchii</name>
    <dbReference type="NCBI Taxonomy" id="84275"/>
    <lineage>
        <taxon>Eukaryota</taxon>
        <taxon>Fungi</taxon>
        <taxon>Dikarya</taxon>
        <taxon>Ascomycota</taxon>
        <taxon>Pezizomycotina</taxon>
        <taxon>Dothideomycetes</taxon>
        <taxon>Dothideomycetidae</taxon>
        <taxon>Mycosphaerellales</taxon>
        <taxon>Mycosphaerellaceae</taxon>
        <taxon>Cercospora</taxon>
    </lineage>
</organism>
<evidence type="ECO:0000256" key="1">
    <source>
        <dbReference type="SAM" id="SignalP"/>
    </source>
</evidence>
<gene>
    <name evidence="2" type="ORF">CKM354_000866300</name>
</gene>
<dbReference type="AlphaFoldDB" id="A0A9P3CRV8"/>
<comment type="caution">
    <text evidence="2">The sequence shown here is derived from an EMBL/GenBank/DDBJ whole genome shotgun (WGS) entry which is preliminary data.</text>
</comment>
<protein>
    <submittedName>
        <fullName evidence="2">Uncharacterized protein</fullName>
    </submittedName>
</protein>
<name>A0A9P3CRV8_9PEZI</name>
<dbReference type="GeneID" id="68294238"/>
<feature type="chain" id="PRO_5040333035" evidence="1">
    <location>
        <begin position="18"/>
        <end position="92"/>
    </location>
</feature>
<keyword evidence="3" id="KW-1185">Reference proteome</keyword>
<dbReference type="Proteomes" id="UP000825890">
    <property type="component" value="Unassembled WGS sequence"/>
</dbReference>
<dbReference type="RefSeq" id="XP_044659987.1">
    <property type="nucleotide sequence ID" value="XM_044804052.1"/>
</dbReference>
<evidence type="ECO:0000313" key="2">
    <source>
        <dbReference type="EMBL" id="GIZ45500.1"/>
    </source>
</evidence>
<accession>A0A9P3CRV8</accession>
<dbReference type="OrthoDB" id="160645at2759"/>
<dbReference type="EMBL" id="BOLY01000005">
    <property type="protein sequence ID" value="GIZ45500.1"/>
    <property type="molecule type" value="Genomic_DNA"/>
</dbReference>
<feature type="signal peptide" evidence="1">
    <location>
        <begin position="1"/>
        <end position="17"/>
    </location>
</feature>
<evidence type="ECO:0000313" key="3">
    <source>
        <dbReference type="Proteomes" id="UP000825890"/>
    </source>
</evidence>
<keyword evidence="1" id="KW-0732">Signal</keyword>